<organism evidence="3 4">
    <name type="scientific">Brassica cretica</name>
    <name type="common">Mustard</name>
    <dbReference type="NCBI Taxonomy" id="69181"/>
    <lineage>
        <taxon>Eukaryota</taxon>
        <taxon>Viridiplantae</taxon>
        <taxon>Streptophyta</taxon>
        <taxon>Embryophyta</taxon>
        <taxon>Tracheophyta</taxon>
        <taxon>Spermatophyta</taxon>
        <taxon>Magnoliopsida</taxon>
        <taxon>eudicotyledons</taxon>
        <taxon>Gunneridae</taxon>
        <taxon>Pentapetalae</taxon>
        <taxon>rosids</taxon>
        <taxon>malvids</taxon>
        <taxon>Brassicales</taxon>
        <taxon>Brassicaceae</taxon>
        <taxon>Brassiceae</taxon>
        <taxon>Brassica</taxon>
    </lineage>
</organism>
<gene>
    <name evidence="3" type="ORF">F2Q68_00038620</name>
</gene>
<proteinExistence type="predicted"/>
<evidence type="ECO:0000313" key="3">
    <source>
        <dbReference type="EMBL" id="KAF2620197.1"/>
    </source>
</evidence>
<accession>A0A8S9KC63</accession>
<name>A0A8S9KC63_BRACR</name>
<reference evidence="3" key="1">
    <citation type="submission" date="2019-12" db="EMBL/GenBank/DDBJ databases">
        <title>Genome sequencing and annotation of Brassica cretica.</title>
        <authorList>
            <person name="Studholme D.J."/>
            <person name="Sarris P.F."/>
        </authorList>
    </citation>
    <scope>NUCLEOTIDE SEQUENCE</scope>
    <source>
        <strain evidence="3">PFS-001/15</strain>
        <tissue evidence="3">Leaf</tissue>
    </source>
</reference>
<evidence type="ECO:0000256" key="1">
    <source>
        <dbReference type="SAM" id="Coils"/>
    </source>
</evidence>
<evidence type="ECO:0000256" key="2">
    <source>
        <dbReference type="SAM" id="MobiDB-lite"/>
    </source>
</evidence>
<keyword evidence="1" id="KW-0175">Coiled coil</keyword>
<feature type="coiled-coil region" evidence="1">
    <location>
        <begin position="64"/>
        <end position="98"/>
    </location>
</feature>
<evidence type="ECO:0000313" key="4">
    <source>
        <dbReference type="Proteomes" id="UP000712281"/>
    </source>
</evidence>
<feature type="region of interest" description="Disordered" evidence="2">
    <location>
        <begin position="1"/>
        <end position="37"/>
    </location>
</feature>
<comment type="caution">
    <text evidence="3">The sequence shown here is derived from an EMBL/GenBank/DDBJ whole genome shotgun (WGS) entry which is preliminary data.</text>
</comment>
<dbReference type="Proteomes" id="UP000712281">
    <property type="component" value="Unassembled WGS sequence"/>
</dbReference>
<feature type="compositionally biased region" description="Basic and acidic residues" evidence="2">
    <location>
        <begin position="10"/>
        <end position="31"/>
    </location>
</feature>
<dbReference type="EMBL" id="QGKW02000007">
    <property type="protein sequence ID" value="KAF2620197.1"/>
    <property type="molecule type" value="Genomic_DNA"/>
</dbReference>
<sequence>MAQKPSKWKRTLEKKLEEKLKKKTKSDDKETSRKRKIKVRIDSTKKLKAPESSVSVGSIEHTEALHMRAKLEQQAKKVETLESKLEEMGKQLQSFETMKLRVGLLENEFMLLKEKSKTNEVIIIILSGAF</sequence>
<protein>
    <submittedName>
        <fullName evidence="3">Uncharacterized protein</fullName>
    </submittedName>
</protein>